<protein>
    <submittedName>
        <fullName evidence="2">Uncharacterized protein</fullName>
    </submittedName>
</protein>
<keyword evidence="3" id="KW-1185">Reference proteome</keyword>
<reference evidence="2 3" key="1">
    <citation type="submission" date="2018-11" db="EMBL/GenBank/DDBJ databases">
        <authorList>
            <consortium name="Pathogen Informatics"/>
        </authorList>
    </citation>
    <scope>NUCLEOTIDE SEQUENCE [LARGE SCALE GENOMIC DNA]</scope>
    <source>
        <strain evidence="2 3">NCTC10913</strain>
    </source>
</reference>
<accession>A0ABY6SUZ5</accession>
<evidence type="ECO:0000256" key="1">
    <source>
        <dbReference type="SAM" id="Phobius"/>
    </source>
</evidence>
<comment type="caution">
    <text evidence="2">The sequence shown here is derived from an EMBL/GenBank/DDBJ whole genome shotgun (WGS) entry which is preliminary data.</text>
</comment>
<keyword evidence="1" id="KW-1133">Transmembrane helix</keyword>
<proteinExistence type="predicted"/>
<evidence type="ECO:0000313" key="3">
    <source>
        <dbReference type="Proteomes" id="UP000277570"/>
    </source>
</evidence>
<name>A0ABY6SUZ5_9CLOT</name>
<dbReference type="EMBL" id="UYIN01000010">
    <property type="protein sequence ID" value="VDG72443.1"/>
    <property type="molecule type" value="Genomic_DNA"/>
</dbReference>
<keyword evidence="1" id="KW-0472">Membrane</keyword>
<feature type="transmembrane region" description="Helical" evidence="1">
    <location>
        <begin position="58"/>
        <end position="78"/>
    </location>
</feature>
<keyword evidence="1" id="KW-0812">Transmembrane</keyword>
<sequence>MIFFLAGVLGPLEMENYFGAFSSTMMFSGLITFFVVGIKNIFDVFHSKKNNRNIKNEYFRWIFMITGISLYAITISTGAFSGTWGILICFLGIICIAITNLTSKK</sequence>
<feature type="transmembrane region" description="Helical" evidence="1">
    <location>
        <begin position="17"/>
        <end position="38"/>
    </location>
</feature>
<gene>
    <name evidence="2" type="ORF">NCTC10913_02765</name>
</gene>
<organism evidence="2 3">
    <name type="scientific">Clostridium carnis</name>
    <dbReference type="NCBI Taxonomy" id="1530"/>
    <lineage>
        <taxon>Bacteria</taxon>
        <taxon>Bacillati</taxon>
        <taxon>Bacillota</taxon>
        <taxon>Clostridia</taxon>
        <taxon>Eubacteriales</taxon>
        <taxon>Clostridiaceae</taxon>
        <taxon>Clostridium</taxon>
    </lineage>
</organism>
<feature type="transmembrane region" description="Helical" evidence="1">
    <location>
        <begin position="84"/>
        <end position="102"/>
    </location>
</feature>
<dbReference type="Proteomes" id="UP000277570">
    <property type="component" value="Unassembled WGS sequence"/>
</dbReference>
<evidence type="ECO:0000313" key="2">
    <source>
        <dbReference type="EMBL" id="VDG72443.1"/>
    </source>
</evidence>